<accession>A0AAW8P703</accession>
<evidence type="ECO:0000313" key="5">
    <source>
        <dbReference type="Proteomes" id="UP001269402"/>
    </source>
</evidence>
<dbReference type="CDD" id="cd00051">
    <property type="entry name" value="EFh"/>
    <property type="match status" value="1"/>
</dbReference>
<dbReference type="PROSITE" id="PS00018">
    <property type="entry name" value="EF_HAND_1"/>
    <property type="match status" value="2"/>
</dbReference>
<dbReference type="AlphaFoldDB" id="A0AAW8P703"/>
<dbReference type="InterPro" id="IPR002048">
    <property type="entry name" value="EF_hand_dom"/>
</dbReference>
<keyword evidence="5" id="KW-1185">Reference proteome</keyword>
<comment type="caution">
    <text evidence="4">The sequence shown here is derived from an EMBL/GenBank/DDBJ whole genome shotgun (WGS) entry which is preliminary data.</text>
</comment>
<dbReference type="SUPFAM" id="SSF47473">
    <property type="entry name" value="EF-hand"/>
    <property type="match status" value="1"/>
</dbReference>
<evidence type="ECO:0000256" key="1">
    <source>
        <dbReference type="SAM" id="MobiDB-lite"/>
    </source>
</evidence>
<dbReference type="Pfam" id="PF13202">
    <property type="entry name" value="EF-hand_5"/>
    <property type="match status" value="2"/>
</dbReference>
<evidence type="ECO:0000313" key="4">
    <source>
        <dbReference type="EMBL" id="MDR9761188.1"/>
    </source>
</evidence>
<dbReference type="InterPro" id="IPR018247">
    <property type="entry name" value="EF_Hand_1_Ca_BS"/>
</dbReference>
<proteinExistence type="predicted"/>
<sequence length="127" mass="13261">MRVTIINAVLLAGTITVGGAGLAAAEDPHHPTDSQQAASPSEMEGMIGSQGAMSGPEMMPGGMMGGMPMMGMRGPMMKIMFAIADTDGDGALSFEEVTAIHKRIFGSVDANKDGKVTTEEMQAFWRP</sequence>
<feature type="domain" description="EF-hand" evidence="3">
    <location>
        <begin position="72"/>
        <end position="107"/>
    </location>
</feature>
<protein>
    <submittedName>
        <fullName evidence="4">EF-hand domain-containing protein</fullName>
    </submittedName>
</protein>
<dbReference type="PROSITE" id="PS50222">
    <property type="entry name" value="EF_HAND_2"/>
    <property type="match status" value="1"/>
</dbReference>
<evidence type="ECO:0000256" key="2">
    <source>
        <dbReference type="SAM" id="SignalP"/>
    </source>
</evidence>
<dbReference type="InterPro" id="IPR011992">
    <property type="entry name" value="EF-hand-dom_pair"/>
</dbReference>
<gene>
    <name evidence="4" type="ORF">RJJ37_16400</name>
</gene>
<feature type="chain" id="PRO_5043420790" evidence="2">
    <location>
        <begin position="26"/>
        <end position="127"/>
    </location>
</feature>
<evidence type="ECO:0000259" key="3">
    <source>
        <dbReference type="PROSITE" id="PS50222"/>
    </source>
</evidence>
<feature type="compositionally biased region" description="Low complexity" evidence="1">
    <location>
        <begin position="51"/>
        <end position="66"/>
    </location>
</feature>
<dbReference type="EMBL" id="JAVLSH010000006">
    <property type="protein sequence ID" value="MDR9761188.1"/>
    <property type="molecule type" value="Genomic_DNA"/>
</dbReference>
<dbReference type="Proteomes" id="UP001269402">
    <property type="component" value="Unassembled WGS sequence"/>
</dbReference>
<name>A0AAW8P703_9HYPH</name>
<dbReference type="RefSeq" id="WP_310805600.1">
    <property type="nucleotide sequence ID" value="NZ_JAVLSG010000005.1"/>
</dbReference>
<keyword evidence="2" id="KW-0732">Signal</keyword>
<dbReference type="Gene3D" id="1.10.238.10">
    <property type="entry name" value="EF-hand"/>
    <property type="match status" value="2"/>
</dbReference>
<feature type="signal peptide" evidence="2">
    <location>
        <begin position="1"/>
        <end position="25"/>
    </location>
</feature>
<dbReference type="GO" id="GO:0005509">
    <property type="term" value="F:calcium ion binding"/>
    <property type="evidence" value="ECO:0007669"/>
    <property type="project" value="InterPro"/>
</dbReference>
<organism evidence="4 5">
    <name type="scientific">Rhizobium redzepovicii</name>
    <dbReference type="NCBI Taxonomy" id="2867518"/>
    <lineage>
        <taxon>Bacteria</taxon>
        <taxon>Pseudomonadati</taxon>
        <taxon>Pseudomonadota</taxon>
        <taxon>Alphaproteobacteria</taxon>
        <taxon>Hyphomicrobiales</taxon>
        <taxon>Rhizobiaceae</taxon>
        <taxon>Rhizobium/Agrobacterium group</taxon>
        <taxon>Rhizobium</taxon>
    </lineage>
</organism>
<feature type="region of interest" description="Disordered" evidence="1">
    <location>
        <begin position="23"/>
        <end position="66"/>
    </location>
</feature>
<reference evidence="5" key="1">
    <citation type="submission" date="2023-07" db="EMBL/GenBank/DDBJ databases">
        <title>Genomic characterization of faba bean (Vicia faba) microsymbionts in Mexican soils.</title>
        <authorList>
            <person name="Rivera Orduna F.N."/>
            <person name="Guevara-Luna J."/>
            <person name="Yan J."/>
            <person name="Arroyo-Herrera I."/>
            <person name="Li Y."/>
            <person name="Vasquez-Murrieta M.S."/>
            <person name="Wang E.T."/>
        </authorList>
    </citation>
    <scope>NUCLEOTIDE SEQUENCE [LARGE SCALE GENOMIC DNA]</scope>
    <source>
        <strain evidence="5">CH6</strain>
    </source>
</reference>